<dbReference type="OrthoDB" id="3795483at2759"/>
<dbReference type="Proteomes" id="UP000800092">
    <property type="component" value="Unassembled WGS sequence"/>
</dbReference>
<dbReference type="EMBL" id="ML991808">
    <property type="protein sequence ID" value="KAF2233311.1"/>
    <property type="molecule type" value="Genomic_DNA"/>
</dbReference>
<gene>
    <name evidence="2" type="ORF">EV356DRAFT_213820</name>
</gene>
<sequence>MADVMMQDPSAATETAVAVTPETFTHFMDLPLEVRRQIYACASERDYGSEYVLKAWLDKVGGYVADAQRIDSHHAIEEISEDGSVEDGEENQHDDDEEQDSDDENETAVVHAGDGQGQQAEDEFSDDDEQESDEDQDSVDEEMADNEQSDDESEDDLDSAVGASESDESDLPAPAPQHPVIVRHTPNRHTVGMFGLSAYPPPTALLQAVKNEVKEGYFSTAFFFINVTGGIRHITFFEEILQIFCDAPFSPLEQIRKMQIRVHWSSKWLKDHERTVDDQGAPVSAVNVEICESMLLKRIEIVADLIAKTMPELRQIKIYWYDVKMPKNYSMNLQSGALAKFWDTVGLNRMNDLDLTVKTTFYEPDEEKDPEVMAIEAEFDQMLSASNGGWL</sequence>
<feature type="compositionally biased region" description="Acidic residues" evidence="1">
    <location>
        <begin position="78"/>
        <end position="106"/>
    </location>
</feature>
<feature type="region of interest" description="Disordered" evidence="1">
    <location>
        <begin position="77"/>
        <end position="180"/>
    </location>
</feature>
<proteinExistence type="predicted"/>
<evidence type="ECO:0000313" key="3">
    <source>
        <dbReference type="Proteomes" id="UP000800092"/>
    </source>
</evidence>
<dbReference type="AlphaFoldDB" id="A0A6A6H629"/>
<protein>
    <submittedName>
        <fullName evidence="2">Uncharacterized protein</fullName>
    </submittedName>
</protein>
<accession>A0A6A6H629</accession>
<feature type="compositionally biased region" description="Acidic residues" evidence="1">
    <location>
        <begin position="120"/>
        <end position="158"/>
    </location>
</feature>
<evidence type="ECO:0000256" key="1">
    <source>
        <dbReference type="SAM" id="MobiDB-lite"/>
    </source>
</evidence>
<name>A0A6A6H629_VIRVR</name>
<organism evidence="2 3">
    <name type="scientific">Viridothelium virens</name>
    <name type="common">Speckled blister lichen</name>
    <name type="synonym">Trypethelium virens</name>
    <dbReference type="NCBI Taxonomy" id="1048519"/>
    <lineage>
        <taxon>Eukaryota</taxon>
        <taxon>Fungi</taxon>
        <taxon>Dikarya</taxon>
        <taxon>Ascomycota</taxon>
        <taxon>Pezizomycotina</taxon>
        <taxon>Dothideomycetes</taxon>
        <taxon>Dothideomycetes incertae sedis</taxon>
        <taxon>Trypetheliales</taxon>
        <taxon>Trypetheliaceae</taxon>
        <taxon>Viridothelium</taxon>
    </lineage>
</organism>
<keyword evidence="3" id="KW-1185">Reference proteome</keyword>
<reference evidence="2" key="1">
    <citation type="journal article" date="2020" name="Stud. Mycol.">
        <title>101 Dothideomycetes genomes: a test case for predicting lifestyles and emergence of pathogens.</title>
        <authorList>
            <person name="Haridas S."/>
            <person name="Albert R."/>
            <person name="Binder M."/>
            <person name="Bloem J."/>
            <person name="Labutti K."/>
            <person name="Salamov A."/>
            <person name="Andreopoulos B."/>
            <person name="Baker S."/>
            <person name="Barry K."/>
            <person name="Bills G."/>
            <person name="Bluhm B."/>
            <person name="Cannon C."/>
            <person name="Castanera R."/>
            <person name="Culley D."/>
            <person name="Daum C."/>
            <person name="Ezra D."/>
            <person name="Gonzalez J."/>
            <person name="Henrissat B."/>
            <person name="Kuo A."/>
            <person name="Liang C."/>
            <person name="Lipzen A."/>
            <person name="Lutzoni F."/>
            <person name="Magnuson J."/>
            <person name="Mondo S."/>
            <person name="Nolan M."/>
            <person name="Ohm R."/>
            <person name="Pangilinan J."/>
            <person name="Park H.-J."/>
            <person name="Ramirez L."/>
            <person name="Alfaro M."/>
            <person name="Sun H."/>
            <person name="Tritt A."/>
            <person name="Yoshinaga Y."/>
            <person name="Zwiers L.-H."/>
            <person name="Turgeon B."/>
            <person name="Goodwin S."/>
            <person name="Spatafora J."/>
            <person name="Crous P."/>
            <person name="Grigoriev I."/>
        </authorList>
    </citation>
    <scope>NUCLEOTIDE SEQUENCE</scope>
    <source>
        <strain evidence="2">Tuck. ex Michener</strain>
    </source>
</reference>
<evidence type="ECO:0000313" key="2">
    <source>
        <dbReference type="EMBL" id="KAF2233311.1"/>
    </source>
</evidence>